<dbReference type="InterPro" id="IPR029063">
    <property type="entry name" value="SAM-dependent_MTases_sf"/>
</dbReference>
<evidence type="ECO:0000313" key="1">
    <source>
        <dbReference type="EMBL" id="HJA78869.1"/>
    </source>
</evidence>
<dbReference type="GO" id="GO:0032259">
    <property type="term" value="P:methylation"/>
    <property type="evidence" value="ECO:0007669"/>
    <property type="project" value="UniProtKB-KW"/>
</dbReference>
<comment type="caution">
    <text evidence="1">The sequence shown here is derived from an EMBL/GenBank/DDBJ whole genome shotgun (WGS) entry which is preliminary data.</text>
</comment>
<accession>A0A9D2KQS9</accession>
<protein>
    <submittedName>
        <fullName evidence="1">Class I SAM-dependent methyltransferase</fullName>
    </submittedName>
</protein>
<dbReference type="Gene3D" id="3.40.50.150">
    <property type="entry name" value="Vaccinia Virus protein VP39"/>
    <property type="match status" value="1"/>
</dbReference>
<dbReference type="Pfam" id="PF13578">
    <property type="entry name" value="Methyltransf_24"/>
    <property type="match status" value="1"/>
</dbReference>
<proteinExistence type="predicted"/>
<dbReference type="GO" id="GO:0008168">
    <property type="term" value="F:methyltransferase activity"/>
    <property type="evidence" value="ECO:0007669"/>
    <property type="project" value="UniProtKB-KW"/>
</dbReference>
<organism evidence="1 2">
    <name type="scientific">Candidatus Desulfovibrio intestinavium</name>
    <dbReference type="NCBI Taxonomy" id="2838534"/>
    <lineage>
        <taxon>Bacteria</taxon>
        <taxon>Pseudomonadati</taxon>
        <taxon>Thermodesulfobacteriota</taxon>
        <taxon>Desulfovibrionia</taxon>
        <taxon>Desulfovibrionales</taxon>
        <taxon>Desulfovibrionaceae</taxon>
        <taxon>Desulfovibrio</taxon>
    </lineage>
</organism>
<keyword evidence="1" id="KW-0808">Transferase</keyword>
<reference evidence="1" key="1">
    <citation type="journal article" date="2021" name="PeerJ">
        <title>Extensive microbial diversity within the chicken gut microbiome revealed by metagenomics and culture.</title>
        <authorList>
            <person name="Gilroy R."/>
            <person name="Ravi A."/>
            <person name="Getino M."/>
            <person name="Pursley I."/>
            <person name="Horton D.L."/>
            <person name="Alikhan N.F."/>
            <person name="Baker D."/>
            <person name="Gharbi K."/>
            <person name="Hall N."/>
            <person name="Watson M."/>
            <person name="Adriaenssens E.M."/>
            <person name="Foster-Nyarko E."/>
            <person name="Jarju S."/>
            <person name="Secka A."/>
            <person name="Antonio M."/>
            <person name="Oren A."/>
            <person name="Chaudhuri R.R."/>
            <person name="La Ragione R."/>
            <person name="Hildebrand F."/>
            <person name="Pallen M.J."/>
        </authorList>
    </citation>
    <scope>NUCLEOTIDE SEQUENCE</scope>
    <source>
        <strain evidence="1">5032</strain>
    </source>
</reference>
<name>A0A9D2KQS9_9BACT</name>
<gene>
    <name evidence="1" type="ORF">H9784_04770</name>
</gene>
<dbReference type="Proteomes" id="UP000823821">
    <property type="component" value="Unassembled WGS sequence"/>
</dbReference>
<dbReference type="EMBL" id="DWZD01000032">
    <property type="protein sequence ID" value="HJA78869.1"/>
    <property type="molecule type" value="Genomic_DNA"/>
</dbReference>
<evidence type="ECO:0000313" key="2">
    <source>
        <dbReference type="Proteomes" id="UP000823821"/>
    </source>
</evidence>
<sequence>MNISAGRINFLAKRYGLARYLEIGVAKGETFLEVAMPHKTAVDPVFAFNVAPHRGPTTQFFPQPSDDFFAALPRLISRPPYAAPSGERFCFDLVFIDGLHTFAQAYRDFLHSLPYSHAKTIWIFDDTVPCDPWSAIPDQETSRQYRKMAGLDGEPWHGDVYKAIFALHDFHPEFSYATQVTYGNPQTIVWRTEQPAERQRVFGDLARIAGLSYFDMLDCHRLLLPLDHVAALDRIGTVCDPLRHEGVLPRQRLVKPLCPGQGEGQGDGRPPCGAAR</sequence>
<dbReference type="AlphaFoldDB" id="A0A9D2KQS9"/>
<dbReference type="SUPFAM" id="SSF53335">
    <property type="entry name" value="S-adenosyl-L-methionine-dependent methyltransferases"/>
    <property type="match status" value="1"/>
</dbReference>
<reference evidence="1" key="2">
    <citation type="submission" date="2021-04" db="EMBL/GenBank/DDBJ databases">
        <authorList>
            <person name="Gilroy R."/>
        </authorList>
    </citation>
    <scope>NUCLEOTIDE SEQUENCE</scope>
    <source>
        <strain evidence="1">5032</strain>
    </source>
</reference>
<keyword evidence="1" id="KW-0489">Methyltransferase</keyword>